<dbReference type="AlphaFoldDB" id="A0A2I3MUA5"/>
<reference evidence="2" key="3">
    <citation type="submission" date="2025-09" db="UniProtKB">
        <authorList>
            <consortium name="Ensembl"/>
        </authorList>
    </citation>
    <scope>IDENTIFICATION</scope>
</reference>
<dbReference type="Ensembl" id="ENSPANT00000054810.2">
    <property type="protein sequence ID" value="ENSPANP00000039312.1"/>
    <property type="gene ID" value="ENSPANG00000015056.3"/>
</dbReference>
<keyword evidence="3" id="KW-1185">Reference proteome</keyword>
<evidence type="ECO:0000256" key="1">
    <source>
        <dbReference type="SAM" id="MobiDB-lite"/>
    </source>
</evidence>
<sequence>MSRYLKNLLEQDHVQGQILLPDLLRLPALGELPPAAAAGLPRGLSPAPGLPDLRALEADLHGNRRGAERPVRPGAIPAHLRGRGGRVHHPHPAPAARAPQHLGHRMPGGDHHVLEWLGDGCRGSHLPVHPRWLLRGLLRPPGGGLPAGWREPAPAPGRGRPNAAPVAYAGGRAARGRGHRLQCPHHGHRHSAPLLLHHRPVCQVRQDRGTQHRRVHPLHTDRQHRPAGHHGARLLHPDPDFLPQGPGGRAAGGGPGVGCLPCAPAERLQ</sequence>
<name>A0A2I3MUA5_PAPAN</name>
<evidence type="ECO:0000313" key="3">
    <source>
        <dbReference type="Proteomes" id="UP000028761"/>
    </source>
</evidence>
<reference evidence="2" key="2">
    <citation type="submission" date="2025-08" db="UniProtKB">
        <authorList>
            <consortium name="Ensembl"/>
        </authorList>
    </citation>
    <scope>IDENTIFICATION</scope>
</reference>
<evidence type="ECO:0000313" key="2">
    <source>
        <dbReference type="Ensembl" id="ENSPANP00000039312.1"/>
    </source>
</evidence>
<feature type="region of interest" description="Disordered" evidence="1">
    <location>
        <begin position="208"/>
        <end position="232"/>
    </location>
</feature>
<gene>
    <name evidence="2" type="primary">DISP3</name>
</gene>
<proteinExistence type="predicted"/>
<reference evidence="2 3" key="1">
    <citation type="submission" date="2012-03" db="EMBL/GenBank/DDBJ databases">
        <title>Whole Genome Assembly of Papio anubis.</title>
        <authorList>
            <person name="Liu Y.L."/>
            <person name="Abraham K.A."/>
            <person name="Akbar H.A."/>
            <person name="Ali S.A."/>
            <person name="Anosike U.A."/>
            <person name="Aqrawi P.A."/>
            <person name="Arias F.A."/>
            <person name="Attaway T.A."/>
            <person name="Awwad R.A."/>
            <person name="Babu C.B."/>
            <person name="Bandaranaike D.B."/>
            <person name="Battles P.B."/>
            <person name="Bell A.B."/>
            <person name="Beltran B.B."/>
            <person name="Berhane-Mersha D.B."/>
            <person name="Bess C.B."/>
            <person name="Bickham C.B."/>
            <person name="Bolden T.B."/>
            <person name="Carter K.C."/>
            <person name="Chau D.C."/>
            <person name="Chavez A.C."/>
            <person name="Clerc-Blankenburg K.C."/>
            <person name="Coyle M.C."/>
            <person name="Dao M.D."/>
            <person name="Davila M.L.D."/>
            <person name="Davy-Carroll L.D."/>
            <person name="Denson S.D."/>
            <person name="Dinh H.D."/>
            <person name="Fernandez S.F."/>
            <person name="Fernando P.F."/>
            <person name="Forbes L.F."/>
            <person name="Francis C.F."/>
            <person name="Francisco L.F."/>
            <person name="Fu Q.F."/>
            <person name="Garcia-Iii R.G."/>
            <person name="Garrett T.G."/>
            <person name="Gross S.G."/>
            <person name="Gubbala S.G."/>
            <person name="Hirani K.H."/>
            <person name="Hogues M.H."/>
            <person name="Hollins B.H."/>
            <person name="Jackson L.J."/>
            <person name="Javaid M.J."/>
            <person name="Jhangiani S.J."/>
            <person name="Johnson A.J."/>
            <person name="Johnson B.J."/>
            <person name="Jones J.J."/>
            <person name="Joshi V.J."/>
            <person name="Kalu J.K."/>
            <person name="Khan N.K."/>
            <person name="Korchina V.K."/>
            <person name="Kovar C.K."/>
            <person name="Lago L.L."/>
            <person name="Lara F.L."/>
            <person name="Le T.-K.L."/>
            <person name="Lee S.L."/>
            <person name="Legall-Iii F.L."/>
            <person name="Lemon S.L."/>
            <person name="Liu J.L."/>
            <person name="Liu Y.-S.L."/>
            <person name="Liyanage D.L."/>
            <person name="Lopez J.L."/>
            <person name="Lorensuhewa L.L."/>
            <person name="Mata R.M."/>
            <person name="Mathew T.M."/>
            <person name="Mercado C.M."/>
            <person name="Mercado I.M."/>
            <person name="Morales K.M."/>
            <person name="Morgan M.M."/>
            <person name="Munidasa M.M."/>
            <person name="Ngo D.N."/>
            <person name="Nguyen L.N."/>
            <person name="Nguyen T.N."/>
            <person name="Nguyen N.N."/>
            <person name="Obregon M.O."/>
            <person name="Okwuonu G.O."/>
            <person name="Ongeri F.O."/>
            <person name="Onwere C.O."/>
            <person name="Osifeso I.O."/>
            <person name="Parra A.P."/>
            <person name="Patil S.P."/>
            <person name="Perez A.P."/>
            <person name="Perez Y.P."/>
            <person name="Pham C.P."/>
            <person name="Pu L.-L.P."/>
            <person name="Puazo M.P."/>
            <person name="Quiroz J.Q."/>
            <person name="Rouhana J.R."/>
            <person name="Ruiz M.R."/>
            <person name="Ruiz S.-J.R."/>
            <person name="Saada N.S."/>
            <person name="Santibanez J.S."/>
            <person name="Scheel M.S."/>
            <person name="Schneider B.S."/>
            <person name="Simmons D.S."/>
            <person name="Sisson I.S."/>
            <person name="Tang L.-Y.T."/>
            <person name="Thornton R.T."/>
            <person name="Tisius J.T."/>
            <person name="Toledanes G.T."/>
            <person name="Trejos Z.T."/>
            <person name="Usmani K.U."/>
            <person name="Varghese R.V."/>
            <person name="Vattathil S.V."/>
            <person name="Vee V.V."/>
            <person name="Walker D.W."/>
            <person name="Weissenberger G.W."/>
            <person name="White C.W."/>
            <person name="Williams A.W."/>
            <person name="Woodworth J.W."/>
            <person name="Wright R.W."/>
            <person name="Zhu Y.Z."/>
            <person name="Han Y.H."/>
            <person name="Newsham I.N."/>
            <person name="Nazareth L.N."/>
            <person name="Worley K.W."/>
            <person name="Muzny D.M."/>
            <person name="Rogers J.R."/>
            <person name="Gibbs R.G."/>
        </authorList>
    </citation>
    <scope>NUCLEOTIDE SEQUENCE [LARGE SCALE GENOMIC DNA]</scope>
</reference>
<dbReference type="GeneTree" id="ENSGT00940000157931"/>
<accession>A0A2I3MUA5</accession>
<dbReference type="Proteomes" id="UP000028761">
    <property type="component" value="Chromosome 1"/>
</dbReference>
<dbReference type="ExpressionAtlas" id="A0A2I3MUA5">
    <property type="expression patterns" value="baseline"/>
</dbReference>
<dbReference type="Bgee" id="ENSPANG00000015056">
    <property type="expression patterns" value="Expressed in ventromedial nucleus of hypothalamus and 17 other cell types or tissues"/>
</dbReference>
<organism evidence="2 3">
    <name type="scientific">Papio anubis</name>
    <name type="common">Olive baboon</name>
    <dbReference type="NCBI Taxonomy" id="9555"/>
    <lineage>
        <taxon>Eukaryota</taxon>
        <taxon>Metazoa</taxon>
        <taxon>Chordata</taxon>
        <taxon>Craniata</taxon>
        <taxon>Vertebrata</taxon>
        <taxon>Euteleostomi</taxon>
        <taxon>Mammalia</taxon>
        <taxon>Eutheria</taxon>
        <taxon>Euarchontoglires</taxon>
        <taxon>Primates</taxon>
        <taxon>Haplorrhini</taxon>
        <taxon>Catarrhini</taxon>
        <taxon>Cercopithecidae</taxon>
        <taxon>Cercopithecinae</taxon>
        <taxon>Papio</taxon>
    </lineage>
</organism>
<protein>
    <submittedName>
        <fullName evidence="2">Dispatched RND transporter family member 3</fullName>
    </submittedName>
</protein>